<keyword evidence="2" id="KW-1185">Reference proteome</keyword>
<dbReference type="EMBL" id="CP001804">
    <property type="protein sequence ID" value="ACY14096.1"/>
    <property type="molecule type" value="Genomic_DNA"/>
</dbReference>
<sequence length="69" mass="6883">MPAPTKQQILSQAEALLRQNGIEGENMADLADALAGSVAEALSLLLSLANVAPGIAATPAATASPGRLM</sequence>
<proteinExistence type="predicted"/>
<accession>D0LVW2</accession>
<dbReference type="Proteomes" id="UP000001880">
    <property type="component" value="Chromosome"/>
</dbReference>
<organism evidence="1 2">
    <name type="scientific">Haliangium ochraceum (strain DSM 14365 / JCM 11303 / SMP-2)</name>
    <dbReference type="NCBI Taxonomy" id="502025"/>
    <lineage>
        <taxon>Bacteria</taxon>
        <taxon>Pseudomonadati</taxon>
        <taxon>Myxococcota</taxon>
        <taxon>Polyangia</taxon>
        <taxon>Haliangiales</taxon>
        <taxon>Kofleriaceae</taxon>
        <taxon>Haliangium</taxon>
    </lineage>
</organism>
<dbReference type="STRING" id="502025.Hoch_1544"/>
<dbReference type="KEGG" id="hoh:Hoch_1544"/>
<dbReference type="RefSeq" id="WP_012826705.1">
    <property type="nucleotide sequence ID" value="NC_013440.1"/>
</dbReference>
<dbReference type="AlphaFoldDB" id="D0LVW2"/>
<name>D0LVW2_HALO1</name>
<gene>
    <name evidence="1" type="ordered locus">Hoch_1544</name>
</gene>
<protein>
    <submittedName>
        <fullName evidence="1">Uncharacterized protein</fullName>
    </submittedName>
</protein>
<evidence type="ECO:0000313" key="1">
    <source>
        <dbReference type="EMBL" id="ACY14096.1"/>
    </source>
</evidence>
<dbReference type="HOGENOM" id="CLU_2770164_0_0_7"/>
<evidence type="ECO:0000313" key="2">
    <source>
        <dbReference type="Proteomes" id="UP000001880"/>
    </source>
</evidence>
<reference evidence="1 2" key="1">
    <citation type="journal article" date="2010" name="Stand. Genomic Sci.">
        <title>Complete genome sequence of Haliangium ochraceum type strain (SMP-2).</title>
        <authorList>
            <consortium name="US DOE Joint Genome Institute (JGI-PGF)"/>
            <person name="Ivanova N."/>
            <person name="Daum C."/>
            <person name="Lang E."/>
            <person name="Abt B."/>
            <person name="Kopitz M."/>
            <person name="Saunders E."/>
            <person name="Lapidus A."/>
            <person name="Lucas S."/>
            <person name="Glavina Del Rio T."/>
            <person name="Nolan M."/>
            <person name="Tice H."/>
            <person name="Copeland A."/>
            <person name="Cheng J.F."/>
            <person name="Chen F."/>
            <person name="Bruce D."/>
            <person name="Goodwin L."/>
            <person name="Pitluck S."/>
            <person name="Mavromatis K."/>
            <person name="Pati A."/>
            <person name="Mikhailova N."/>
            <person name="Chen A."/>
            <person name="Palaniappan K."/>
            <person name="Land M."/>
            <person name="Hauser L."/>
            <person name="Chang Y.J."/>
            <person name="Jeffries C.D."/>
            <person name="Detter J.C."/>
            <person name="Brettin T."/>
            <person name="Rohde M."/>
            <person name="Goker M."/>
            <person name="Bristow J."/>
            <person name="Markowitz V."/>
            <person name="Eisen J.A."/>
            <person name="Hugenholtz P."/>
            <person name="Kyrpides N.C."/>
            <person name="Klenk H.P."/>
        </authorList>
    </citation>
    <scope>NUCLEOTIDE SEQUENCE [LARGE SCALE GENOMIC DNA]</scope>
    <source>
        <strain evidence="2">DSM 14365 / CIP 107738 / JCM 11303 / AJ 13395 / SMP-2</strain>
    </source>
</reference>